<evidence type="ECO:0000256" key="5">
    <source>
        <dbReference type="ARBA" id="ARBA00022786"/>
    </source>
</evidence>
<evidence type="ECO:0000313" key="13">
    <source>
        <dbReference type="Proteomes" id="UP001497522"/>
    </source>
</evidence>
<dbReference type="InterPro" id="IPR039164">
    <property type="entry name" value="UBR1-like"/>
</dbReference>
<protein>
    <recommendedName>
        <fullName evidence="9">E3 ubiquitin-protein ligase</fullName>
        <ecNumber evidence="9">2.3.2.27</ecNumber>
    </recommendedName>
</protein>
<dbReference type="EC" id="2.3.2.27" evidence="9"/>
<keyword evidence="2 9" id="KW-0808">Transferase</keyword>
<keyword evidence="3 9" id="KW-0479">Metal-binding</keyword>
<sequence>MISGEPIWSDDESAEKGLRDLNFSMCGREDLTSHIEGLRAKGEQQCNKVWAKGKIAYRCRTCQLNDSSAICVDCFQAGDHRNHDYVMYHSESGGCCDCGDKDAWKISGFCNIHGSLQVQMCTLEDELVDKTHEAVRCVLRELSIWIVIRKKTTGPMHEHHETMTLKYLQWSQQVCSVDVLRNIVCEDVIRNFSVIGVICHLQSTNLTSPLELLLDTLPSMSQRVIEAETTLFLQLLYKSEFKHDFSEVLKDKYEKIVIPAVDDEVPNYDYVDTNLDRVMVQLFNVPDITNKLIEDHNLLECFTTVFCDVISRCTKGDHSIVDVEHGAIKRKVYLRPQGDLRLILNTNVAVNMLRNQADLFKKILETLTHLQWMNPYIRGQNVKIENAWTLSIQLEVSSLAPDSQTSSLHIPLHRTLSAVLAKLILLNWDEHNGSFFPALNFTYTEEEVMSLIWQPLRICVWMAQIRAQMWNAISVEFSRLELIYRGSFWHDQSMDMDLLLLQFGTVARENMEQKIFVQMAECFELKEMVCSFLLDGKIPRLRSSKISLLQDFMRLVLLIVRGRRHTGVADGECLRYDVVQWLCVRNQTYSQLCHALSAVPTDHHELAAILADVAIYHEPKISDRGHYELKAECWKEFDPLFGNYYLNELEEAQACHQFLINVLNYVSILVSEDSTVTDGEALGVIALQLMAVVVSDLENDPWSRGLKRSEQSLTEPQSSFPSNDISLNTYLRPCLKSDTTVCWTRGNSDLPSIHDLLLKLQKSKGSPRLVDSIKHVLHLLSIYCKNADEAETSGSQVVSLAAEDEQWVRNEQQRKRDRQKAILDQFVVRQKAFLEQQLEEDDVVNALEDAEGKGQTLEETTVGSKASIVPSLDAAGNSSRVEGTSMAMETSYSHDGYECVLCKSMRDPDNSPAGWIALVQQYSLPSLVLSRGKVVDNFEDVEALVNRPSPRGFDRLEDQESKQLTTVMYDTDVYGVGSIDQQAPEHVQCCGHQMHLSCFQDYYNSLVRRHSSETGYPGKGLVDLGRCEFLCPTCRRLANVILPHVDTTILERQESQESRDFQAALKSITNSITFFTSQANSIPEPFNVLKPSTDLHVHLCQVLWEVLALNIVHCELVTREEGPLKVDVASSSSSSSSSSSTVQPKDQQTWGGPSAHWIALQELGKLAMFINMVPHTEKGQWRVNLRKAMKYFSKNPLLETIIPAPDTNELEKDGLGKKKETAESVRLVKSIQQSDMPSPSKPEMKSEGGGETNISQLPTMLIANFWPQETHGSSSKVDVQEDVKDKEHPTDWISDICDNEILAADPFKLLVVLLITYSGQPKPSVILLMVKFAYVIAVAQASTALWQLRREAGGSQNLSSSIQMACLPFLRRAALLVQIITGKDIDGLWDGPAGQKVMDAAYLVTELQLPDPASTLNFGASDCLAYSFEMRLEHLQWGQRSPKLYKVPEKVVLHSLPRVYQELLAKYIHGKEQCTSCKQLPKEPAICLICGDLLCYSQELCGKQGNKNRMCHAKNDSEESGDGLRIFFLLRSTQLVLIRGNREFKGLSIYLDHHGEEDLYLRRSQLLYLNDVRMNEVRRLWLTAGFDYDSYILHHSRRRPPKSFGYSR</sequence>
<evidence type="ECO:0000256" key="4">
    <source>
        <dbReference type="ARBA" id="ARBA00022771"/>
    </source>
</evidence>
<dbReference type="CDD" id="cd19673">
    <property type="entry name" value="UBR-box_UBR3"/>
    <property type="match status" value="1"/>
</dbReference>
<evidence type="ECO:0000313" key="12">
    <source>
        <dbReference type="EMBL" id="CAK9879812.1"/>
    </source>
</evidence>
<feature type="region of interest" description="Disordered" evidence="10">
    <location>
        <begin position="1231"/>
        <end position="1250"/>
    </location>
</feature>
<feature type="domain" description="UBR-type" evidence="11">
    <location>
        <begin position="44"/>
        <end position="115"/>
    </location>
</feature>
<keyword evidence="6 9" id="KW-0862">Zinc</keyword>
<dbReference type="InterPro" id="IPR003126">
    <property type="entry name" value="Znf_UBR"/>
</dbReference>
<evidence type="ECO:0000256" key="8">
    <source>
        <dbReference type="PROSITE-ProRule" id="PRU00508"/>
    </source>
</evidence>
<keyword evidence="4 9" id="KW-0863">Zinc-finger</keyword>
<dbReference type="InterPro" id="IPR055194">
    <property type="entry name" value="UBR1-like_WH"/>
</dbReference>
<proteinExistence type="inferred from homology"/>
<dbReference type="SMART" id="SM00396">
    <property type="entry name" value="ZnF_UBR1"/>
    <property type="match status" value="1"/>
</dbReference>
<organism evidence="12 13">
    <name type="scientific">Sphagnum jensenii</name>
    <dbReference type="NCBI Taxonomy" id="128206"/>
    <lineage>
        <taxon>Eukaryota</taxon>
        <taxon>Viridiplantae</taxon>
        <taxon>Streptophyta</taxon>
        <taxon>Embryophyta</taxon>
        <taxon>Bryophyta</taxon>
        <taxon>Sphagnophytina</taxon>
        <taxon>Sphagnopsida</taxon>
        <taxon>Sphagnales</taxon>
        <taxon>Sphagnaceae</taxon>
        <taxon>Sphagnum</taxon>
    </lineage>
</organism>
<dbReference type="PANTHER" id="PTHR21497">
    <property type="entry name" value="UBIQUITIN LIGASE E3 ALPHA-RELATED"/>
    <property type="match status" value="1"/>
</dbReference>
<gene>
    <name evidence="12" type="ORF">CSSPJE1EN2_LOCUS21301</name>
</gene>
<dbReference type="Proteomes" id="UP001497522">
    <property type="component" value="Chromosome 7"/>
</dbReference>
<dbReference type="Gene3D" id="2.10.110.30">
    <property type="match status" value="1"/>
</dbReference>
<feature type="compositionally biased region" description="Low complexity" evidence="10">
    <location>
        <begin position="1130"/>
        <end position="1140"/>
    </location>
</feature>
<feature type="zinc finger region" description="UBR-type" evidence="8">
    <location>
        <begin position="44"/>
        <end position="115"/>
    </location>
</feature>
<keyword evidence="13" id="KW-1185">Reference proteome</keyword>
<comment type="catalytic activity">
    <reaction evidence="1 9">
        <text>S-ubiquitinyl-[E2 ubiquitin-conjugating enzyme]-L-cysteine + [acceptor protein]-L-lysine = [E2 ubiquitin-conjugating enzyme]-L-cysteine + N(6)-ubiquitinyl-[acceptor protein]-L-lysine.</text>
        <dbReference type="EC" id="2.3.2.27"/>
    </reaction>
</comment>
<evidence type="ECO:0000256" key="9">
    <source>
        <dbReference type="RuleBase" id="RU366018"/>
    </source>
</evidence>
<keyword evidence="5 9" id="KW-0833">Ubl conjugation pathway</keyword>
<feature type="compositionally biased region" description="Polar residues" evidence="10">
    <location>
        <begin position="1141"/>
        <end position="1151"/>
    </location>
</feature>
<comment type="pathway">
    <text evidence="9">Protein modification; protein ubiquitination.</text>
</comment>
<evidence type="ECO:0000256" key="3">
    <source>
        <dbReference type="ARBA" id="ARBA00022723"/>
    </source>
</evidence>
<dbReference type="PANTHER" id="PTHR21497:SF24">
    <property type="entry name" value="E3 UBIQUITIN-PROTEIN LIGASE UBR1"/>
    <property type="match status" value="1"/>
</dbReference>
<evidence type="ECO:0000256" key="10">
    <source>
        <dbReference type="SAM" id="MobiDB-lite"/>
    </source>
</evidence>
<feature type="region of interest" description="Disordered" evidence="10">
    <location>
        <begin position="1127"/>
        <end position="1152"/>
    </location>
</feature>
<evidence type="ECO:0000259" key="11">
    <source>
        <dbReference type="PROSITE" id="PS51157"/>
    </source>
</evidence>
<dbReference type="CDD" id="cd16482">
    <property type="entry name" value="RING-H2_UBR1-like"/>
    <property type="match status" value="1"/>
</dbReference>
<comment type="similarity">
    <text evidence="7 9">Belongs to the E3 ubiquitin-protein ligase UBR1-like family.</text>
</comment>
<reference evidence="12" key="1">
    <citation type="submission" date="2024-03" db="EMBL/GenBank/DDBJ databases">
        <authorList>
            <consortium name="ELIXIR-Norway"/>
            <consortium name="Elixir Norway"/>
        </authorList>
    </citation>
    <scope>NUCLEOTIDE SEQUENCE</scope>
</reference>
<evidence type="ECO:0000256" key="7">
    <source>
        <dbReference type="ARBA" id="ARBA00046341"/>
    </source>
</evidence>
<evidence type="ECO:0000256" key="6">
    <source>
        <dbReference type="ARBA" id="ARBA00022833"/>
    </source>
</evidence>
<evidence type="ECO:0000256" key="1">
    <source>
        <dbReference type="ARBA" id="ARBA00000900"/>
    </source>
</evidence>
<accession>A0ABP1BVA9</accession>
<evidence type="ECO:0000256" key="2">
    <source>
        <dbReference type="ARBA" id="ARBA00022679"/>
    </source>
</evidence>
<dbReference type="Pfam" id="PF02207">
    <property type="entry name" value="zf-UBR"/>
    <property type="match status" value="1"/>
</dbReference>
<dbReference type="Pfam" id="PF18995">
    <property type="entry name" value="PRT6_C"/>
    <property type="match status" value="1"/>
</dbReference>
<dbReference type="Pfam" id="PF22960">
    <property type="entry name" value="WHD_UBR1"/>
    <property type="match status" value="1"/>
</dbReference>
<dbReference type="InterPro" id="IPR044046">
    <property type="entry name" value="E3_ligase_UBR-like_C"/>
</dbReference>
<dbReference type="PROSITE" id="PS51157">
    <property type="entry name" value="ZF_UBR"/>
    <property type="match status" value="1"/>
</dbReference>
<comment type="function">
    <text evidence="9">Ubiquitin ligase protein which is a component of the N-end rule pathway. Recognizes and binds to proteins bearing specific N-terminal residues that are destabilizing according to the N-end rule, leading to their ubiquitination and subsequent degradation.</text>
</comment>
<name>A0ABP1BVA9_9BRYO</name>
<dbReference type="EMBL" id="OZ023708">
    <property type="protein sequence ID" value="CAK9879812.1"/>
    <property type="molecule type" value="Genomic_DNA"/>
</dbReference>